<protein>
    <submittedName>
        <fullName evidence="2">Uncharacterized protein</fullName>
    </submittedName>
</protein>
<gene>
    <name evidence="2" type="ORF">PAHAL_3G195100</name>
</gene>
<evidence type="ECO:0000313" key="2">
    <source>
        <dbReference type="EMBL" id="PVH62058.1"/>
    </source>
</evidence>
<dbReference type="AlphaFoldDB" id="A0A2T8KIP9"/>
<accession>A0A2T8KIP9</accession>
<dbReference type="EMBL" id="CM008048">
    <property type="protein sequence ID" value="PVH62058.1"/>
    <property type="molecule type" value="Genomic_DNA"/>
</dbReference>
<proteinExistence type="predicted"/>
<sequence>MRLPHKLYLFRARASTPELRNRGSIAPPLRHAHTTGIRHLKNIERTPDSCHSTQPSEVVGKALPLFHSPPILLKRGRLQPAPGLSNRPRARSSSSLHRLRMPRWQYGKPRRRRTRPATREGGRGSSGAAAHEACVEPHVGGSELRAGGGRYGDDDAGEAPWCYCRIF</sequence>
<dbReference type="Proteomes" id="UP000243499">
    <property type="component" value="Chromosome 3"/>
</dbReference>
<organism evidence="2">
    <name type="scientific">Panicum hallii</name>
    <dbReference type="NCBI Taxonomy" id="206008"/>
    <lineage>
        <taxon>Eukaryota</taxon>
        <taxon>Viridiplantae</taxon>
        <taxon>Streptophyta</taxon>
        <taxon>Embryophyta</taxon>
        <taxon>Tracheophyta</taxon>
        <taxon>Spermatophyta</taxon>
        <taxon>Magnoliopsida</taxon>
        <taxon>Liliopsida</taxon>
        <taxon>Poales</taxon>
        <taxon>Poaceae</taxon>
        <taxon>PACMAD clade</taxon>
        <taxon>Panicoideae</taxon>
        <taxon>Panicodae</taxon>
        <taxon>Paniceae</taxon>
        <taxon>Panicinae</taxon>
        <taxon>Panicum</taxon>
        <taxon>Panicum sect. Panicum</taxon>
    </lineage>
</organism>
<evidence type="ECO:0000256" key="1">
    <source>
        <dbReference type="SAM" id="MobiDB-lite"/>
    </source>
</evidence>
<dbReference type="Gramene" id="PVH62058">
    <property type="protein sequence ID" value="PVH62058"/>
    <property type="gene ID" value="PAHAL_3G195100"/>
</dbReference>
<name>A0A2T8KIP9_9POAL</name>
<feature type="region of interest" description="Disordered" evidence="1">
    <location>
        <begin position="76"/>
        <end position="146"/>
    </location>
</feature>
<reference evidence="2" key="1">
    <citation type="submission" date="2018-04" db="EMBL/GenBank/DDBJ databases">
        <title>WGS assembly of Panicum hallii.</title>
        <authorList>
            <person name="Lovell J."/>
            <person name="Jenkins J."/>
            <person name="Lowry D."/>
            <person name="Mamidi S."/>
            <person name="Sreedasyam A."/>
            <person name="Weng X."/>
            <person name="Barry K."/>
            <person name="Bonette J."/>
            <person name="Campitelli B."/>
            <person name="Daum C."/>
            <person name="Gordon S."/>
            <person name="Gould B."/>
            <person name="Lipzen A."/>
            <person name="Macqueen A."/>
            <person name="Palacio-Mejia J."/>
            <person name="Plott C."/>
            <person name="Shakirov E."/>
            <person name="Shu S."/>
            <person name="Yoshinaga Y."/>
            <person name="Zane M."/>
            <person name="Rokhsar D."/>
            <person name="Grimwood J."/>
            <person name="Schmutz J."/>
            <person name="Juenger T."/>
        </authorList>
    </citation>
    <scope>NUCLEOTIDE SEQUENCE [LARGE SCALE GENOMIC DNA]</scope>
    <source>
        <strain evidence="2">FIL2</strain>
    </source>
</reference>